<gene>
    <name evidence="1" type="ORF">K737_301041</name>
</gene>
<evidence type="ECO:0000313" key="1">
    <source>
        <dbReference type="EMBL" id="ETZ04546.1"/>
    </source>
</evidence>
<organism evidence="1 2">
    <name type="scientific">Holospora undulata HU1</name>
    <dbReference type="NCBI Taxonomy" id="1321371"/>
    <lineage>
        <taxon>Bacteria</taxon>
        <taxon>Pseudomonadati</taxon>
        <taxon>Pseudomonadota</taxon>
        <taxon>Alphaproteobacteria</taxon>
        <taxon>Holosporales</taxon>
        <taxon>Holosporaceae</taxon>
        <taxon>Holospora</taxon>
    </lineage>
</organism>
<name>A0A061JFS0_9PROT</name>
<proteinExistence type="predicted"/>
<protein>
    <submittedName>
        <fullName evidence="1">Uncharacterized protein</fullName>
    </submittedName>
</protein>
<reference evidence="1 2" key="1">
    <citation type="journal article" date="2013" name="Genome Announc.">
        <title>Draft Genome Sequence of Holospora undulata Strain HU1, a Micronucleus-Specific Symbiont of the Ciliate Paramecium caudatum.</title>
        <authorList>
            <person name="Dohra H."/>
            <person name="Suzuki H."/>
            <person name="Suzuki T."/>
            <person name="Tanaka K."/>
            <person name="Fujishima M."/>
        </authorList>
    </citation>
    <scope>NUCLEOTIDE SEQUENCE [LARGE SCALE GENOMIC DNA]</scope>
    <source>
        <strain evidence="1 2">HU1</strain>
    </source>
</reference>
<dbReference type="AlphaFoldDB" id="A0A061JFS0"/>
<accession>A0A061JFS0</accession>
<keyword evidence="2" id="KW-1185">Reference proteome</keyword>
<sequence length="224" mass="25796">MEVARILGWIFEFGTDEFGENIYDLVQQMIIDGKDHYPDESLMGYFADTSVLGDSINIDVLECMGIANDLFIGRRSSEHMYNAFIENTPYDPSMKWPCHPNYDSLCPSFDRALCPYLQGQDPPRSQAVIWVPLPILRFAFFAKEVAVFGRPFEGMQKVAQEQLEELDGHFIHPEYFYILARVLELEDSAESRKALDILANNLFLGEKPLTQAWTQELEDAPWLR</sequence>
<evidence type="ECO:0000313" key="2">
    <source>
        <dbReference type="Proteomes" id="UP000026922"/>
    </source>
</evidence>
<comment type="caution">
    <text evidence="1">The sequence shown here is derived from an EMBL/GenBank/DDBJ whole genome shotgun (WGS) entry which is preliminary data.</text>
</comment>
<dbReference type="Proteomes" id="UP000026922">
    <property type="component" value="Unassembled WGS sequence"/>
</dbReference>
<dbReference type="EMBL" id="ARPM03000180">
    <property type="protein sequence ID" value="ETZ04546.1"/>
    <property type="molecule type" value="Genomic_DNA"/>
</dbReference>